<keyword evidence="2" id="KW-0732">Signal</keyword>
<evidence type="ECO:0000313" key="4">
    <source>
        <dbReference type="Ensembl" id="ENSDLAP00005067248.1"/>
    </source>
</evidence>
<dbReference type="Gene3D" id="2.40.50.40">
    <property type="match status" value="1"/>
</dbReference>
<organism evidence="4 5">
    <name type="scientific">Dicentrarchus labrax</name>
    <name type="common">European seabass</name>
    <name type="synonym">Morone labrax</name>
    <dbReference type="NCBI Taxonomy" id="13489"/>
    <lineage>
        <taxon>Eukaryota</taxon>
        <taxon>Metazoa</taxon>
        <taxon>Chordata</taxon>
        <taxon>Craniata</taxon>
        <taxon>Vertebrata</taxon>
        <taxon>Euteleostomi</taxon>
        <taxon>Actinopterygii</taxon>
        <taxon>Neopterygii</taxon>
        <taxon>Teleostei</taxon>
        <taxon>Neoteleostei</taxon>
        <taxon>Acanthomorphata</taxon>
        <taxon>Eupercaria</taxon>
        <taxon>Moronidae</taxon>
        <taxon>Dicentrarchus</taxon>
    </lineage>
</organism>
<evidence type="ECO:0000259" key="3">
    <source>
        <dbReference type="SMART" id="SM00199"/>
    </source>
</evidence>
<dbReference type="Pfam" id="PF00048">
    <property type="entry name" value="IL8"/>
    <property type="match status" value="1"/>
</dbReference>
<protein>
    <recommendedName>
        <fullName evidence="3">Chemokine interleukin-8-like domain-containing protein</fullName>
    </recommendedName>
</protein>
<dbReference type="SUPFAM" id="SSF54117">
    <property type="entry name" value="Interleukin 8-like chemokines"/>
    <property type="match status" value="3"/>
</dbReference>
<proteinExistence type="predicted"/>
<dbReference type="GeneTree" id="ENSGT01030000235215"/>
<feature type="signal peptide" evidence="2">
    <location>
        <begin position="1"/>
        <end position="21"/>
    </location>
</feature>
<reference evidence="4" key="2">
    <citation type="submission" date="2025-09" db="UniProtKB">
        <authorList>
            <consortium name="Ensembl"/>
        </authorList>
    </citation>
    <scope>IDENTIFICATION</scope>
</reference>
<dbReference type="AlphaFoldDB" id="A0A8P4K4T9"/>
<dbReference type="SMART" id="SM00199">
    <property type="entry name" value="SCY"/>
    <property type="match status" value="1"/>
</dbReference>
<keyword evidence="5" id="KW-1185">Reference proteome</keyword>
<dbReference type="Ensembl" id="ENSDLAT00005072788.1">
    <property type="protein sequence ID" value="ENSDLAP00005067248.1"/>
    <property type="gene ID" value="ENSDLAG00005033959.1"/>
</dbReference>
<reference evidence="4" key="1">
    <citation type="submission" date="2025-08" db="UniProtKB">
        <authorList>
            <consortium name="Ensembl"/>
        </authorList>
    </citation>
    <scope>IDENTIFICATION</scope>
</reference>
<accession>A0A8P4K4T9</accession>
<feature type="domain" description="Chemokine interleukin-8-like" evidence="3">
    <location>
        <begin position="163"/>
        <end position="221"/>
    </location>
</feature>
<evidence type="ECO:0000313" key="5">
    <source>
        <dbReference type="Proteomes" id="UP000694389"/>
    </source>
</evidence>
<sequence length="240" mass="26418">MKTLVTVVLLTLICFLQHSSTAPVAVQALFQQRCCQGYNATMIPRGRVRHVASSPSHCPVKAVIGNMKTLVTLVLLTLICFLQHSSTASVTVQALFQQQCCQSYNAIIIPRGRVRHMAMNPSHCPVKAVIGNMKTLVTVVLLTLICFLQHSSTALVAVQALFQQRCCQRYNTTMIPRGRVRHVASSPSHCPVKAVIVTTTCDKKICIDPNTKWTQKLLSDFKKSIANNTSSSPPFNVIKC</sequence>
<dbReference type="CDD" id="cd00169">
    <property type="entry name" value="Chemokine"/>
    <property type="match status" value="1"/>
</dbReference>
<dbReference type="GO" id="GO:0005615">
    <property type="term" value="C:extracellular space"/>
    <property type="evidence" value="ECO:0007669"/>
    <property type="project" value="UniProtKB-KW"/>
</dbReference>
<dbReference type="InterPro" id="IPR036048">
    <property type="entry name" value="Interleukin_8-like_sf"/>
</dbReference>
<dbReference type="PANTHER" id="PTHR12015:SF198">
    <property type="entry name" value="PLATELET BASIC PROTEIN"/>
    <property type="match status" value="1"/>
</dbReference>
<dbReference type="PANTHER" id="PTHR12015">
    <property type="entry name" value="SMALL INDUCIBLE CYTOKINE A"/>
    <property type="match status" value="1"/>
</dbReference>
<dbReference type="InterPro" id="IPR039809">
    <property type="entry name" value="Chemokine_b/g/d"/>
</dbReference>
<dbReference type="Proteomes" id="UP000694389">
    <property type="component" value="Unassembled WGS sequence"/>
</dbReference>
<feature type="chain" id="PRO_5035763075" description="Chemokine interleukin-8-like domain-containing protein" evidence="2">
    <location>
        <begin position="22"/>
        <end position="240"/>
    </location>
</feature>
<evidence type="ECO:0000256" key="2">
    <source>
        <dbReference type="SAM" id="SignalP"/>
    </source>
</evidence>
<dbReference type="InterPro" id="IPR001811">
    <property type="entry name" value="Chemokine_IL8-like_dom"/>
</dbReference>
<dbReference type="GO" id="GO:0008009">
    <property type="term" value="F:chemokine activity"/>
    <property type="evidence" value="ECO:0007669"/>
    <property type="project" value="InterPro"/>
</dbReference>
<name>A0A8P4K4T9_DICLA</name>
<dbReference type="GO" id="GO:0006955">
    <property type="term" value="P:immune response"/>
    <property type="evidence" value="ECO:0007669"/>
    <property type="project" value="InterPro"/>
</dbReference>
<keyword evidence="1" id="KW-0202">Cytokine</keyword>
<evidence type="ECO:0000256" key="1">
    <source>
        <dbReference type="ARBA" id="ARBA00022514"/>
    </source>
</evidence>